<feature type="region of interest" description="Disordered" evidence="1">
    <location>
        <begin position="1"/>
        <end position="20"/>
    </location>
</feature>
<gene>
    <name evidence="2" type="ORF">F3Y22_tig00112383pilonHSYRG00258</name>
</gene>
<dbReference type="PANTHER" id="PTHR31741:SF3">
    <property type="entry name" value="O-FUCOSYLTRANSFERASE FAMILY PROTEIN"/>
    <property type="match status" value="1"/>
</dbReference>
<accession>A0A6A2XKR0</accession>
<reference evidence="2" key="1">
    <citation type="submission" date="2019-09" db="EMBL/GenBank/DDBJ databases">
        <title>Draft genome information of white flower Hibiscus syriacus.</title>
        <authorList>
            <person name="Kim Y.-M."/>
        </authorList>
    </citation>
    <scope>NUCLEOTIDE SEQUENCE [LARGE SCALE GENOMIC DNA]</scope>
    <source>
        <strain evidence="2">YM2019G1</strain>
    </source>
</reference>
<name>A0A6A2XKR0_HIBSY</name>
<dbReference type="PANTHER" id="PTHR31741">
    <property type="entry name" value="OS02G0726500 PROTEIN-RELATED"/>
    <property type="match status" value="1"/>
</dbReference>
<sequence length="92" mass="10357">MDSERFQVLQGGSPGVDEDRLDARLANNGLPDEVQKLRCRVNYEALRFTEAIEQTGLTTQEVIEVTEMRHSYKEGRTNTEIQGVGESMDLAL</sequence>
<organism evidence="2 3">
    <name type="scientific">Hibiscus syriacus</name>
    <name type="common">Rose of Sharon</name>
    <dbReference type="NCBI Taxonomy" id="106335"/>
    <lineage>
        <taxon>Eukaryota</taxon>
        <taxon>Viridiplantae</taxon>
        <taxon>Streptophyta</taxon>
        <taxon>Embryophyta</taxon>
        <taxon>Tracheophyta</taxon>
        <taxon>Spermatophyta</taxon>
        <taxon>Magnoliopsida</taxon>
        <taxon>eudicotyledons</taxon>
        <taxon>Gunneridae</taxon>
        <taxon>Pentapetalae</taxon>
        <taxon>rosids</taxon>
        <taxon>malvids</taxon>
        <taxon>Malvales</taxon>
        <taxon>Malvaceae</taxon>
        <taxon>Malvoideae</taxon>
        <taxon>Hibiscus</taxon>
    </lineage>
</organism>
<evidence type="ECO:0000256" key="1">
    <source>
        <dbReference type="SAM" id="MobiDB-lite"/>
    </source>
</evidence>
<dbReference type="GO" id="GO:0005737">
    <property type="term" value="C:cytoplasm"/>
    <property type="evidence" value="ECO:0007669"/>
    <property type="project" value="TreeGrafter"/>
</dbReference>
<proteinExistence type="predicted"/>
<dbReference type="AlphaFoldDB" id="A0A6A2XKR0"/>
<dbReference type="EMBL" id="VEPZ02001568">
    <property type="protein sequence ID" value="KAE8667665.1"/>
    <property type="molecule type" value="Genomic_DNA"/>
</dbReference>
<feature type="region of interest" description="Disordered" evidence="1">
    <location>
        <begin position="73"/>
        <end position="92"/>
    </location>
</feature>
<evidence type="ECO:0000313" key="2">
    <source>
        <dbReference type="EMBL" id="KAE8667665.1"/>
    </source>
</evidence>
<keyword evidence="3" id="KW-1185">Reference proteome</keyword>
<evidence type="ECO:0000313" key="3">
    <source>
        <dbReference type="Proteomes" id="UP000436088"/>
    </source>
</evidence>
<dbReference type="Proteomes" id="UP000436088">
    <property type="component" value="Unassembled WGS sequence"/>
</dbReference>
<comment type="caution">
    <text evidence="2">The sequence shown here is derived from an EMBL/GenBank/DDBJ whole genome shotgun (WGS) entry which is preliminary data.</text>
</comment>
<protein>
    <submittedName>
        <fullName evidence="2">Uncharacterized protein</fullName>
    </submittedName>
</protein>